<feature type="transmembrane region" description="Helical" evidence="7">
    <location>
        <begin position="107"/>
        <end position="129"/>
    </location>
</feature>
<evidence type="ECO:0000256" key="7">
    <source>
        <dbReference type="SAM" id="Phobius"/>
    </source>
</evidence>
<feature type="transmembrane region" description="Helical" evidence="7">
    <location>
        <begin position="37"/>
        <end position="56"/>
    </location>
</feature>
<evidence type="ECO:0000256" key="3">
    <source>
        <dbReference type="ARBA" id="ARBA00022475"/>
    </source>
</evidence>
<evidence type="ECO:0000256" key="2">
    <source>
        <dbReference type="ARBA" id="ARBA00022448"/>
    </source>
</evidence>
<feature type="transmembrane region" description="Helical" evidence="7">
    <location>
        <begin position="185"/>
        <end position="204"/>
    </location>
</feature>
<dbReference type="GO" id="GO:0000041">
    <property type="term" value="P:transition metal ion transport"/>
    <property type="evidence" value="ECO:0007669"/>
    <property type="project" value="InterPro"/>
</dbReference>
<keyword evidence="2" id="KW-0813">Transport</keyword>
<evidence type="ECO:0000256" key="1">
    <source>
        <dbReference type="ARBA" id="ARBA00004651"/>
    </source>
</evidence>
<keyword evidence="4 7" id="KW-0812">Transmembrane</keyword>
<comment type="subcellular location">
    <subcellularLocation>
        <location evidence="1">Cell membrane</location>
        <topology evidence="1">Multi-pass membrane protein</topology>
    </subcellularLocation>
</comment>
<proteinExistence type="predicted"/>
<reference evidence="8 9" key="1">
    <citation type="submission" date="2019-09" db="EMBL/GenBank/DDBJ databases">
        <title>Whole-genome sequence of the purple sulfur bacterium Thiohalocapsa marina DSM 19078.</title>
        <authorList>
            <person name="Kyndt J.A."/>
            <person name="Meyer T.E."/>
        </authorList>
    </citation>
    <scope>NUCLEOTIDE SEQUENCE [LARGE SCALE GENOMIC DNA]</scope>
    <source>
        <strain evidence="8 9">DSM 19078</strain>
    </source>
</reference>
<dbReference type="RefSeq" id="WP_150092579.1">
    <property type="nucleotide sequence ID" value="NZ_JBFUOH010000117.1"/>
</dbReference>
<protein>
    <submittedName>
        <fullName evidence="8">Molecular chaperone DnaJ</fullName>
    </submittedName>
</protein>
<evidence type="ECO:0000313" key="8">
    <source>
        <dbReference type="EMBL" id="KAA6185410.1"/>
    </source>
</evidence>
<keyword evidence="3" id="KW-1003">Cell membrane</keyword>
<feature type="transmembrane region" description="Helical" evidence="7">
    <location>
        <begin position="141"/>
        <end position="165"/>
    </location>
</feature>
<evidence type="ECO:0000256" key="5">
    <source>
        <dbReference type="ARBA" id="ARBA00022989"/>
    </source>
</evidence>
<comment type="caution">
    <text evidence="8">The sequence shown here is derived from an EMBL/GenBank/DDBJ whole genome shotgun (WGS) entry which is preliminary data.</text>
</comment>
<dbReference type="GO" id="GO:0005886">
    <property type="term" value="C:plasma membrane"/>
    <property type="evidence" value="ECO:0007669"/>
    <property type="project" value="UniProtKB-SubCell"/>
</dbReference>
<dbReference type="AlphaFoldDB" id="A0A5M8FN38"/>
<name>A0A5M8FN38_9GAMM</name>
<keyword evidence="9" id="KW-1185">Reference proteome</keyword>
<dbReference type="Pfam" id="PF01891">
    <property type="entry name" value="CbiM"/>
    <property type="match status" value="1"/>
</dbReference>
<feature type="transmembrane region" description="Helical" evidence="7">
    <location>
        <begin position="68"/>
        <end position="95"/>
    </location>
</feature>
<sequence>MTLDPALFSDFAKWTALALYLGCLLLALWLAPWRKLLSARLTHVLFGATVVLMVLWQMDTQVQPGLSYHLLGLTAVTLVFSWAFAVIAASVALLGVYVNTGAGWDGFALNALLGGVLPITLTQILLIVIRWYLPKQFFVYVLVNGFLTAGLVGLAMGYMAAWLLVGSGAYTFSELSQTVLPFFPLMFLPEAMLNGWIMVILVAFRPEWVYSFSDEQYLKGK</sequence>
<gene>
    <name evidence="8" type="ORF">F2Q65_09050</name>
</gene>
<dbReference type="InterPro" id="IPR002751">
    <property type="entry name" value="CbiM/NikMN"/>
</dbReference>
<dbReference type="Proteomes" id="UP000322981">
    <property type="component" value="Unassembled WGS sequence"/>
</dbReference>
<organism evidence="8 9">
    <name type="scientific">Thiohalocapsa marina</name>
    <dbReference type="NCBI Taxonomy" id="424902"/>
    <lineage>
        <taxon>Bacteria</taxon>
        <taxon>Pseudomonadati</taxon>
        <taxon>Pseudomonadota</taxon>
        <taxon>Gammaproteobacteria</taxon>
        <taxon>Chromatiales</taxon>
        <taxon>Chromatiaceae</taxon>
        <taxon>Thiohalocapsa</taxon>
    </lineage>
</organism>
<dbReference type="Gene3D" id="1.10.1760.20">
    <property type="match status" value="1"/>
</dbReference>
<dbReference type="EMBL" id="VWXX01000010">
    <property type="protein sequence ID" value="KAA6185410.1"/>
    <property type="molecule type" value="Genomic_DNA"/>
</dbReference>
<evidence type="ECO:0000313" key="9">
    <source>
        <dbReference type="Proteomes" id="UP000322981"/>
    </source>
</evidence>
<keyword evidence="5 7" id="KW-1133">Transmembrane helix</keyword>
<keyword evidence="6 7" id="KW-0472">Membrane</keyword>
<dbReference type="OrthoDB" id="5297929at2"/>
<evidence type="ECO:0000256" key="6">
    <source>
        <dbReference type="ARBA" id="ARBA00023136"/>
    </source>
</evidence>
<feature type="transmembrane region" description="Helical" evidence="7">
    <location>
        <begin position="12"/>
        <end position="31"/>
    </location>
</feature>
<evidence type="ECO:0000256" key="4">
    <source>
        <dbReference type="ARBA" id="ARBA00022692"/>
    </source>
</evidence>
<accession>A0A5M8FN38</accession>